<evidence type="ECO:0000256" key="1">
    <source>
        <dbReference type="ARBA" id="ARBA00009649"/>
    </source>
</evidence>
<organism evidence="4 5">
    <name type="scientific">Nadsonia fulvescens var. elongata DSM 6958</name>
    <dbReference type="NCBI Taxonomy" id="857566"/>
    <lineage>
        <taxon>Eukaryota</taxon>
        <taxon>Fungi</taxon>
        <taxon>Dikarya</taxon>
        <taxon>Ascomycota</taxon>
        <taxon>Saccharomycotina</taxon>
        <taxon>Dipodascomycetes</taxon>
        <taxon>Dipodascales</taxon>
        <taxon>Dipodascales incertae sedis</taxon>
        <taxon>Nadsonia</taxon>
    </lineage>
</organism>
<evidence type="ECO:0000259" key="2">
    <source>
        <dbReference type="PROSITE" id="PS50055"/>
    </source>
</evidence>
<sequence>MSSVYQKNIDENLEVANIPPYLCQNDQYIAEKFAQLLYEEDQRFHPSSKYRMDVGTNSINRDRNRYNNIFPWDHSRVKLTSYSNDYINASYITLNFNSQWGGKSYIACQGPTPNTIGHFWQMLWAQAERYNSPVVIIMLTSLEEGPRGKCAKYWPTNPRELIKFTFNDVACPFDLEISVTSSYDDLETQCSITNIQIKSTIHKTGDVSVQKCHHIYYTEWSDFSKPSASSSILPIIKKAHSLNTSESPLVVHCSAGIGRTGTYIAIDYLLSLFDKGVLTSLNSNSDSEDDDLVYKAVNIQREQRYGMVQTHDQYKYIYTVLKQALLNKSSSV</sequence>
<dbReference type="PANTHER" id="PTHR19134:SF449">
    <property type="entry name" value="TYROSINE-PROTEIN PHOSPHATASE 1"/>
    <property type="match status" value="1"/>
</dbReference>
<dbReference type="SMART" id="SM00194">
    <property type="entry name" value="PTPc"/>
    <property type="match status" value="1"/>
</dbReference>
<dbReference type="AlphaFoldDB" id="A0A1E3PH82"/>
<dbReference type="OrthoDB" id="10253954at2759"/>
<evidence type="ECO:0000313" key="4">
    <source>
        <dbReference type="EMBL" id="ODQ64761.1"/>
    </source>
</evidence>
<gene>
    <name evidence="4" type="ORF">NADFUDRAFT_52384</name>
</gene>
<dbReference type="InterPro" id="IPR029021">
    <property type="entry name" value="Prot-tyrosine_phosphatase-like"/>
</dbReference>
<dbReference type="InterPro" id="IPR050348">
    <property type="entry name" value="Protein-Tyr_Phosphatase"/>
</dbReference>
<dbReference type="GO" id="GO:0004725">
    <property type="term" value="F:protein tyrosine phosphatase activity"/>
    <property type="evidence" value="ECO:0007669"/>
    <property type="project" value="InterPro"/>
</dbReference>
<dbReference type="Pfam" id="PF00102">
    <property type="entry name" value="Y_phosphatase"/>
    <property type="match status" value="1"/>
</dbReference>
<proteinExistence type="inferred from homology"/>
<comment type="similarity">
    <text evidence="1">Belongs to the protein-tyrosine phosphatase family. Non-receptor class subfamily.</text>
</comment>
<evidence type="ECO:0000259" key="3">
    <source>
        <dbReference type="PROSITE" id="PS50056"/>
    </source>
</evidence>
<protein>
    <recommendedName>
        <fullName evidence="6">Receptor/non-receptor type protein-tyrosine phosphatase</fullName>
    </recommendedName>
</protein>
<dbReference type="PROSITE" id="PS00383">
    <property type="entry name" value="TYR_PHOSPHATASE_1"/>
    <property type="match status" value="1"/>
</dbReference>
<dbReference type="Gene3D" id="3.90.190.10">
    <property type="entry name" value="Protein tyrosine phosphatase superfamily"/>
    <property type="match status" value="1"/>
</dbReference>
<feature type="domain" description="Tyrosine specific protein phosphatases" evidence="3">
    <location>
        <begin position="230"/>
        <end position="315"/>
    </location>
</feature>
<reference evidence="4 5" key="1">
    <citation type="journal article" date="2016" name="Proc. Natl. Acad. Sci. U.S.A.">
        <title>Comparative genomics of biotechnologically important yeasts.</title>
        <authorList>
            <person name="Riley R."/>
            <person name="Haridas S."/>
            <person name="Wolfe K.H."/>
            <person name="Lopes M.R."/>
            <person name="Hittinger C.T."/>
            <person name="Goeker M."/>
            <person name="Salamov A.A."/>
            <person name="Wisecaver J.H."/>
            <person name="Long T.M."/>
            <person name="Calvey C.H."/>
            <person name="Aerts A.L."/>
            <person name="Barry K.W."/>
            <person name="Choi C."/>
            <person name="Clum A."/>
            <person name="Coughlan A.Y."/>
            <person name="Deshpande S."/>
            <person name="Douglass A.P."/>
            <person name="Hanson S.J."/>
            <person name="Klenk H.-P."/>
            <person name="LaButti K.M."/>
            <person name="Lapidus A."/>
            <person name="Lindquist E.A."/>
            <person name="Lipzen A.M."/>
            <person name="Meier-Kolthoff J.P."/>
            <person name="Ohm R.A."/>
            <person name="Otillar R.P."/>
            <person name="Pangilinan J.L."/>
            <person name="Peng Y."/>
            <person name="Rokas A."/>
            <person name="Rosa C.A."/>
            <person name="Scheuner C."/>
            <person name="Sibirny A.A."/>
            <person name="Slot J.C."/>
            <person name="Stielow J.B."/>
            <person name="Sun H."/>
            <person name="Kurtzman C.P."/>
            <person name="Blackwell M."/>
            <person name="Grigoriev I.V."/>
            <person name="Jeffries T.W."/>
        </authorList>
    </citation>
    <scope>NUCLEOTIDE SEQUENCE [LARGE SCALE GENOMIC DNA]</scope>
    <source>
        <strain evidence="4 5">DSM 6958</strain>
    </source>
</reference>
<dbReference type="CDD" id="cd18533">
    <property type="entry name" value="PTP_fungal"/>
    <property type="match status" value="1"/>
</dbReference>
<accession>A0A1E3PH82</accession>
<evidence type="ECO:0000313" key="5">
    <source>
        <dbReference type="Proteomes" id="UP000095009"/>
    </source>
</evidence>
<dbReference type="PROSITE" id="PS50055">
    <property type="entry name" value="TYR_PHOSPHATASE_PTP"/>
    <property type="match status" value="1"/>
</dbReference>
<dbReference type="PRINTS" id="PR00700">
    <property type="entry name" value="PRTYPHPHTASE"/>
</dbReference>
<dbReference type="PROSITE" id="PS50056">
    <property type="entry name" value="TYR_PHOSPHATASE_2"/>
    <property type="match status" value="1"/>
</dbReference>
<dbReference type="EMBL" id="KV454411">
    <property type="protein sequence ID" value="ODQ64761.1"/>
    <property type="molecule type" value="Genomic_DNA"/>
</dbReference>
<keyword evidence="5" id="KW-1185">Reference proteome</keyword>
<evidence type="ECO:0008006" key="6">
    <source>
        <dbReference type="Google" id="ProtNLM"/>
    </source>
</evidence>
<dbReference type="PANTHER" id="PTHR19134">
    <property type="entry name" value="RECEPTOR-TYPE TYROSINE-PROTEIN PHOSPHATASE"/>
    <property type="match status" value="1"/>
</dbReference>
<dbReference type="SMART" id="SM00404">
    <property type="entry name" value="PTPc_motif"/>
    <property type="match status" value="1"/>
</dbReference>
<dbReference type="Proteomes" id="UP000095009">
    <property type="component" value="Unassembled WGS sequence"/>
</dbReference>
<dbReference type="InterPro" id="IPR016130">
    <property type="entry name" value="Tyr_Pase_AS"/>
</dbReference>
<dbReference type="SUPFAM" id="SSF52799">
    <property type="entry name" value="(Phosphotyrosine protein) phosphatases II"/>
    <property type="match status" value="1"/>
</dbReference>
<dbReference type="InterPro" id="IPR000242">
    <property type="entry name" value="PTP_cat"/>
</dbReference>
<feature type="domain" description="Tyrosine-protein phosphatase" evidence="2">
    <location>
        <begin position="29"/>
        <end position="324"/>
    </location>
</feature>
<dbReference type="InterPro" id="IPR000387">
    <property type="entry name" value="Tyr_Pase_dom"/>
</dbReference>
<name>A0A1E3PH82_9ASCO</name>
<dbReference type="InterPro" id="IPR003595">
    <property type="entry name" value="Tyr_Pase_cat"/>
</dbReference>
<dbReference type="STRING" id="857566.A0A1E3PH82"/>